<evidence type="ECO:0000256" key="4">
    <source>
        <dbReference type="SAM" id="SignalP"/>
    </source>
</evidence>
<dbReference type="PANTHER" id="PTHR33138:SF78">
    <property type="entry name" value="WALL-ASSOCIATED RECEPTOR KINASE GALACTURONAN-BINDING DOMAIN-CONTAINING PROTEIN"/>
    <property type="match status" value="1"/>
</dbReference>
<comment type="subcellular location">
    <subcellularLocation>
        <location evidence="1">Membrane</location>
        <topology evidence="1">Single-pass membrane protein</topology>
    </subcellularLocation>
</comment>
<evidence type="ECO:0000313" key="7">
    <source>
        <dbReference type="EMBL" id="KAH9306308.1"/>
    </source>
</evidence>
<evidence type="ECO:0000256" key="3">
    <source>
        <dbReference type="ARBA" id="ARBA00023180"/>
    </source>
</evidence>
<dbReference type="PANTHER" id="PTHR33138">
    <property type="entry name" value="OS01G0690200 PROTEIN"/>
    <property type="match status" value="1"/>
</dbReference>
<name>A0AA38FN17_TAXCH</name>
<evidence type="ECO:0000313" key="8">
    <source>
        <dbReference type="Proteomes" id="UP000824469"/>
    </source>
</evidence>
<dbReference type="EMBL" id="JAHRHJ020000008">
    <property type="protein sequence ID" value="KAH9306308.1"/>
    <property type="molecule type" value="Genomic_DNA"/>
</dbReference>
<dbReference type="InterPro" id="IPR032872">
    <property type="entry name" value="WAK_assoc_C"/>
</dbReference>
<evidence type="ECO:0008006" key="9">
    <source>
        <dbReference type="Google" id="ProtNLM"/>
    </source>
</evidence>
<organism evidence="7 8">
    <name type="scientific">Taxus chinensis</name>
    <name type="common">Chinese yew</name>
    <name type="synonym">Taxus wallichiana var. chinensis</name>
    <dbReference type="NCBI Taxonomy" id="29808"/>
    <lineage>
        <taxon>Eukaryota</taxon>
        <taxon>Viridiplantae</taxon>
        <taxon>Streptophyta</taxon>
        <taxon>Embryophyta</taxon>
        <taxon>Tracheophyta</taxon>
        <taxon>Spermatophyta</taxon>
        <taxon>Pinopsida</taxon>
        <taxon>Pinidae</taxon>
        <taxon>Conifers II</taxon>
        <taxon>Cupressales</taxon>
        <taxon>Taxaceae</taxon>
        <taxon>Taxus</taxon>
    </lineage>
</organism>
<protein>
    <recommendedName>
        <fullName evidence="9">Wall-associated receptor kinase galacturonan-binding domain-containing protein</fullName>
    </recommendedName>
</protein>
<feature type="domain" description="Wall-associated receptor kinase galacturonan-binding" evidence="5">
    <location>
        <begin position="43"/>
        <end position="92"/>
    </location>
</feature>
<comment type="caution">
    <text evidence="7">The sequence shown here is derived from an EMBL/GenBank/DDBJ whole genome shotgun (WGS) entry which is preliminary data.</text>
</comment>
<feature type="chain" id="PRO_5041216414" description="Wall-associated receptor kinase galacturonan-binding domain-containing protein" evidence="4">
    <location>
        <begin position="43"/>
        <end position="259"/>
    </location>
</feature>
<dbReference type="Pfam" id="PF13947">
    <property type="entry name" value="GUB_WAK_bind"/>
    <property type="match status" value="1"/>
</dbReference>
<dbReference type="Proteomes" id="UP000824469">
    <property type="component" value="Unassembled WGS sequence"/>
</dbReference>
<dbReference type="AlphaFoldDB" id="A0AA38FN17"/>
<reference evidence="7 8" key="1">
    <citation type="journal article" date="2021" name="Nat. Plants">
        <title>The Taxus genome provides insights into paclitaxel biosynthesis.</title>
        <authorList>
            <person name="Xiong X."/>
            <person name="Gou J."/>
            <person name="Liao Q."/>
            <person name="Li Y."/>
            <person name="Zhou Q."/>
            <person name="Bi G."/>
            <person name="Li C."/>
            <person name="Du R."/>
            <person name="Wang X."/>
            <person name="Sun T."/>
            <person name="Guo L."/>
            <person name="Liang H."/>
            <person name="Lu P."/>
            <person name="Wu Y."/>
            <person name="Zhang Z."/>
            <person name="Ro D.K."/>
            <person name="Shang Y."/>
            <person name="Huang S."/>
            <person name="Yan J."/>
        </authorList>
    </citation>
    <scope>NUCLEOTIDE SEQUENCE [LARGE SCALE GENOMIC DNA]</scope>
    <source>
        <strain evidence="7">Ta-2019</strain>
    </source>
</reference>
<feature type="domain" description="Wall-associated receptor kinase C-terminal" evidence="6">
    <location>
        <begin position="181"/>
        <end position="242"/>
    </location>
</feature>
<sequence>MEVSSANLAHSLNFNLVTECRLRFFCLLFTLLILCLVSSCKACKEGFKCGKYVFGYPFGLKNSGCGDPALQLDCDFEEQMPVINISGRRYYIMYPYTYFMPSNKLEASSSHYMTLIDRNLQRDIKCNPSWSNNTAHFWSSPQFHIRGEYQNLTLLKQCAPDTIVDLTPLPCNRSWYYSSKLESGVNSKCESRVVLPVQKSENRSIDEQILEGFRFPIEWNVSENCTKCDSNGGHCAYDNRSIELCRVANGWKTKRAIIV</sequence>
<dbReference type="InterPro" id="IPR025287">
    <property type="entry name" value="WAK_GUB"/>
</dbReference>
<dbReference type="Pfam" id="PF14380">
    <property type="entry name" value="WAK_assoc"/>
    <property type="match status" value="1"/>
</dbReference>
<feature type="non-terminal residue" evidence="7">
    <location>
        <position position="259"/>
    </location>
</feature>
<dbReference type="GO" id="GO:0016020">
    <property type="term" value="C:membrane"/>
    <property type="evidence" value="ECO:0007669"/>
    <property type="project" value="UniProtKB-SubCell"/>
</dbReference>
<evidence type="ECO:0000259" key="6">
    <source>
        <dbReference type="Pfam" id="PF14380"/>
    </source>
</evidence>
<keyword evidence="2 4" id="KW-0732">Signal</keyword>
<gene>
    <name evidence="7" type="ORF">KI387_010712</name>
</gene>
<keyword evidence="3" id="KW-0325">Glycoprotein</keyword>
<evidence type="ECO:0000256" key="2">
    <source>
        <dbReference type="ARBA" id="ARBA00022729"/>
    </source>
</evidence>
<dbReference type="GO" id="GO:0030247">
    <property type="term" value="F:polysaccharide binding"/>
    <property type="evidence" value="ECO:0007669"/>
    <property type="project" value="InterPro"/>
</dbReference>
<feature type="signal peptide" evidence="4">
    <location>
        <begin position="1"/>
        <end position="42"/>
    </location>
</feature>
<evidence type="ECO:0000256" key="1">
    <source>
        <dbReference type="ARBA" id="ARBA00004167"/>
    </source>
</evidence>
<evidence type="ECO:0000259" key="5">
    <source>
        <dbReference type="Pfam" id="PF13947"/>
    </source>
</evidence>
<keyword evidence="8" id="KW-1185">Reference proteome</keyword>
<accession>A0AA38FN17</accession>
<proteinExistence type="predicted"/>